<dbReference type="AlphaFoldDB" id="A0A9P6UTJ0"/>
<dbReference type="Gene3D" id="3.40.50.300">
    <property type="entry name" value="P-loop containing nucleotide triphosphate hydrolases"/>
    <property type="match status" value="2"/>
</dbReference>
<evidence type="ECO:0000256" key="1">
    <source>
        <dbReference type="ARBA" id="ARBA00022741"/>
    </source>
</evidence>
<comment type="caution">
    <text evidence="5">The sequence shown here is derived from an EMBL/GenBank/DDBJ whole genome shotgun (WGS) entry which is preliminary data.</text>
</comment>
<dbReference type="SUPFAM" id="SSF52540">
    <property type="entry name" value="P-loop containing nucleoside triphosphate hydrolases"/>
    <property type="match status" value="2"/>
</dbReference>
<evidence type="ECO:0000259" key="3">
    <source>
        <dbReference type="Pfam" id="PF00350"/>
    </source>
</evidence>
<evidence type="ECO:0000259" key="4">
    <source>
        <dbReference type="Pfam" id="PF04548"/>
    </source>
</evidence>
<dbReference type="InterPro" id="IPR006703">
    <property type="entry name" value="G_AIG1"/>
</dbReference>
<dbReference type="GO" id="GO:0005525">
    <property type="term" value="F:GTP binding"/>
    <property type="evidence" value="ECO:0007669"/>
    <property type="project" value="UniProtKB-KW"/>
</dbReference>
<dbReference type="InterPro" id="IPR045058">
    <property type="entry name" value="GIMA/IAN/Toc"/>
</dbReference>
<feature type="domain" description="AIG1-type G" evidence="4">
    <location>
        <begin position="16"/>
        <end position="150"/>
    </location>
</feature>
<reference evidence="5" key="1">
    <citation type="journal article" date="2020" name="Fungal Divers.">
        <title>Resolving the Mortierellaceae phylogeny through synthesis of multi-gene phylogenetics and phylogenomics.</title>
        <authorList>
            <person name="Vandepol N."/>
            <person name="Liber J."/>
            <person name="Desiro A."/>
            <person name="Na H."/>
            <person name="Kennedy M."/>
            <person name="Barry K."/>
            <person name="Grigoriev I.V."/>
            <person name="Miller A.N."/>
            <person name="O'Donnell K."/>
            <person name="Stajich J.E."/>
            <person name="Bonito G."/>
        </authorList>
    </citation>
    <scope>NUCLEOTIDE SEQUENCE</scope>
    <source>
        <strain evidence="5">REB-010B</strain>
    </source>
</reference>
<dbReference type="Pfam" id="PF00350">
    <property type="entry name" value="Dynamin_N"/>
    <property type="match status" value="1"/>
</dbReference>
<dbReference type="Pfam" id="PF04548">
    <property type="entry name" value="AIG1"/>
    <property type="match status" value="1"/>
</dbReference>
<evidence type="ECO:0000256" key="2">
    <source>
        <dbReference type="ARBA" id="ARBA00023134"/>
    </source>
</evidence>
<evidence type="ECO:0008006" key="7">
    <source>
        <dbReference type="Google" id="ProtNLM"/>
    </source>
</evidence>
<dbReference type="Proteomes" id="UP000738325">
    <property type="component" value="Unassembled WGS sequence"/>
</dbReference>
<evidence type="ECO:0000313" key="5">
    <source>
        <dbReference type="EMBL" id="KAG0318988.1"/>
    </source>
</evidence>
<keyword evidence="6" id="KW-1185">Reference proteome</keyword>
<sequence>MSATEIFLDSPPINNKNIILVGKTGTGKSSVANMLVQGDMYHDNVREVSDRASGMTTSVIKVAGRGWTVTDTVGLGESETGGTVVTKDALQLLENVLKASIQGFHYVGFVVNKNKGRVSTKDHLSLFRMFETIFAGAEDNFVLIFTGCEDERWLAKNKEVIQATFGHTIRTVCCDFQFDKFNPGKHSDDRKDSLVRFVQALCSLDTVSIQPNLCREDTATLAVQQRFEREVSKFMGMSIMLDRISEIPIGATEFNVLVLGETQSGKTTFVEAVRKYADQSATINEGAIGTGYGSHTTHVQTTSVTTDLPDYFVTKSMAKGIVAHQQTVVDYGEFICNQDEDDYEESLNRRRDLRMVRGPAKEHTLRFNFIDTPGLNSTTSEDELHVQGIFSELLEANSIHLVLITISSFGLFSQGLKDAIKCYLDMFPDFNGVIAFVHTRVDYKNLHPNCEKYAKALNRKMDALHEIMGRTTFPHFQIDCDLHTNKPIRDCITQSTIQKILQLAPFNKPVLMRQTAINKTQKMRDVDNLLKDKYNSTSMVIESTLRFKNQEEGDLLADIFQLETRIHKMDAEAVLLDEFLHRNNVMDLDLLRLRKSSYEVPGAGIHYRMCSAIE</sequence>
<keyword evidence="1" id="KW-0547">Nucleotide-binding</keyword>
<keyword evidence="2" id="KW-0342">GTP-binding</keyword>
<dbReference type="InterPro" id="IPR045063">
    <property type="entry name" value="Dynamin_N"/>
</dbReference>
<protein>
    <recommendedName>
        <fullName evidence="7">G domain-containing protein</fullName>
    </recommendedName>
</protein>
<accession>A0A9P6UTJ0</accession>
<dbReference type="EMBL" id="JAAAIP010000343">
    <property type="protein sequence ID" value="KAG0318988.1"/>
    <property type="molecule type" value="Genomic_DNA"/>
</dbReference>
<dbReference type="InterPro" id="IPR027417">
    <property type="entry name" value="P-loop_NTPase"/>
</dbReference>
<feature type="domain" description="Dynamin N-terminal" evidence="3">
    <location>
        <begin position="256"/>
        <end position="407"/>
    </location>
</feature>
<evidence type="ECO:0000313" key="6">
    <source>
        <dbReference type="Proteomes" id="UP000738325"/>
    </source>
</evidence>
<name>A0A9P6UTJ0_9FUNG</name>
<proteinExistence type="predicted"/>
<organism evidence="5 6">
    <name type="scientific">Dissophora globulifera</name>
    <dbReference type="NCBI Taxonomy" id="979702"/>
    <lineage>
        <taxon>Eukaryota</taxon>
        <taxon>Fungi</taxon>
        <taxon>Fungi incertae sedis</taxon>
        <taxon>Mucoromycota</taxon>
        <taxon>Mortierellomycotina</taxon>
        <taxon>Mortierellomycetes</taxon>
        <taxon>Mortierellales</taxon>
        <taxon>Mortierellaceae</taxon>
        <taxon>Dissophora</taxon>
    </lineage>
</organism>
<gene>
    <name evidence="5" type="ORF">BGZ99_005352</name>
</gene>
<dbReference type="PANTHER" id="PTHR10903">
    <property type="entry name" value="GTPASE, IMAP FAMILY MEMBER-RELATED"/>
    <property type="match status" value="1"/>
</dbReference>
<dbReference type="OrthoDB" id="8954335at2759"/>
<dbReference type="PANTHER" id="PTHR10903:SF149">
    <property type="entry name" value="TRANSLOCASE OF CHLOROPLAST 33, CHLOROPLASTIC"/>
    <property type="match status" value="1"/>
</dbReference>